<dbReference type="InterPro" id="IPR043129">
    <property type="entry name" value="ATPase_NBD"/>
</dbReference>
<dbReference type="SUPFAM" id="SSF53067">
    <property type="entry name" value="Actin-like ATPase domain"/>
    <property type="match status" value="2"/>
</dbReference>
<sequence length="548" mass="58962">MTLTLSALFDSHAKAALAVQALVSEAGVNRSSVRVEAGSSTNGSAASDQETRDLFASLRGLFIPDQDKHTYLEGMRRGGTLVVAQVEKAQLDRAMDVLAKHGAVDLDEHEATWRRQGWTGGNAAVREDSSVRKCAAITDLVAIDFGTTRTKLAYFDGSGPELMRFGERDLPYAPSLFHLPAGGEQIHWGWDAEFKLDEEPEGIVAQLKQVLRETKVRAGNRRWAPPASLLAAMLSDLRTRAADIAAFGGRQPARVRLTRPVLFGPADERVMRQAAGMAGFTEVEFIDEPVAAARAWAEVAGTKAGVEAVVVLDCGGGTVDGVLLRRDVDGSFRTAPECPPWGDLRVGGRVLDNELLRLVKDLLEDQGDVEAVAAIDAQPMHYLGRVRTMKESIGRGGPMQVRIGNRVVPLESKAVAELFEQRFSVQICDGLAGYLETARASFPSSVTPSILMVGGAARLRGFKETVERRLGCPTLGWDRSDYATALGAVLPSADETRVKGQAQAEAKTRAQAQAKEKALAVEKAQAEAKTRAQAQAKEKALAVEKAQA</sequence>
<dbReference type="Proteomes" id="UP000606490">
    <property type="component" value="Unassembled WGS sequence"/>
</dbReference>
<protein>
    <submittedName>
        <fullName evidence="5">Hsp70 family protein</fullName>
    </submittedName>
</protein>
<reference evidence="5 6" key="1">
    <citation type="submission" date="2021-01" db="EMBL/GenBank/DDBJ databases">
        <title>Belnapia mucosa sp. nov. and Belnapia arida sp. nov., isolated from the Tabernas Desert (Almeria, Spain).</title>
        <authorList>
            <person name="Molina-Menor E."/>
            <person name="Vidal-Verdu A."/>
            <person name="Calonge A."/>
            <person name="Satari L."/>
            <person name="Pereto Magraner J."/>
            <person name="Porcar Miralles M."/>
        </authorList>
    </citation>
    <scope>NUCLEOTIDE SEQUENCE [LARGE SCALE GENOMIC DNA]</scope>
    <source>
        <strain evidence="5 6">T6</strain>
    </source>
</reference>
<name>A0ABS1VDL1_9PROT</name>
<dbReference type="Gene3D" id="3.30.420.40">
    <property type="match status" value="2"/>
</dbReference>
<keyword evidence="4" id="KW-0067">ATP-binding</keyword>
<dbReference type="PANTHER" id="PTHR42749:SF1">
    <property type="entry name" value="CELL SHAPE-DETERMINING PROTEIN MREB"/>
    <property type="match status" value="1"/>
</dbReference>
<keyword evidence="6" id="KW-1185">Reference proteome</keyword>
<evidence type="ECO:0000256" key="2">
    <source>
        <dbReference type="ARBA" id="ARBA00022490"/>
    </source>
</evidence>
<proteinExistence type="predicted"/>
<gene>
    <name evidence="5" type="ORF">JMJ55_29120</name>
</gene>
<evidence type="ECO:0000256" key="3">
    <source>
        <dbReference type="ARBA" id="ARBA00022741"/>
    </source>
</evidence>
<evidence type="ECO:0000256" key="4">
    <source>
        <dbReference type="ARBA" id="ARBA00022840"/>
    </source>
</evidence>
<dbReference type="InterPro" id="IPR056546">
    <property type="entry name" value="MreB_MamK-like"/>
</dbReference>
<evidence type="ECO:0000313" key="6">
    <source>
        <dbReference type="Proteomes" id="UP000606490"/>
    </source>
</evidence>
<comment type="subcellular location">
    <subcellularLocation>
        <location evidence="1">Cytoplasm</location>
    </subcellularLocation>
</comment>
<keyword evidence="3" id="KW-0547">Nucleotide-binding</keyword>
<dbReference type="Pfam" id="PF06723">
    <property type="entry name" value="MreB_Mbl"/>
    <property type="match status" value="1"/>
</dbReference>
<accession>A0ABS1VDL1</accession>
<dbReference type="CDD" id="cd10170">
    <property type="entry name" value="ASKHA_NBD_HSP70"/>
    <property type="match status" value="1"/>
</dbReference>
<dbReference type="RefSeq" id="WP_202829116.1">
    <property type="nucleotide sequence ID" value="NZ_JAEUXJ010000036.1"/>
</dbReference>
<dbReference type="Gene3D" id="3.90.640.10">
    <property type="entry name" value="Actin, Chain A, domain 4"/>
    <property type="match status" value="1"/>
</dbReference>
<keyword evidence="2" id="KW-0963">Cytoplasm</keyword>
<evidence type="ECO:0000313" key="5">
    <source>
        <dbReference type="EMBL" id="MBL6459382.1"/>
    </source>
</evidence>
<feature type="non-terminal residue" evidence="5">
    <location>
        <position position="548"/>
    </location>
</feature>
<comment type="caution">
    <text evidence="5">The sequence shown here is derived from an EMBL/GenBank/DDBJ whole genome shotgun (WGS) entry which is preliminary data.</text>
</comment>
<dbReference type="PANTHER" id="PTHR42749">
    <property type="entry name" value="CELL SHAPE-DETERMINING PROTEIN MREB"/>
    <property type="match status" value="1"/>
</dbReference>
<organism evidence="5 6">
    <name type="scientific">Belnapia mucosa</name>
    <dbReference type="NCBI Taxonomy" id="2804532"/>
    <lineage>
        <taxon>Bacteria</taxon>
        <taxon>Pseudomonadati</taxon>
        <taxon>Pseudomonadota</taxon>
        <taxon>Alphaproteobacteria</taxon>
        <taxon>Acetobacterales</taxon>
        <taxon>Roseomonadaceae</taxon>
        <taxon>Belnapia</taxon>
    </lineage>
</organism>
<dbReference type="EMBL" id="JAEUXJ010000036">
    <property type="protein sequence ID" value="MBL6459382.1"/>
    <property type="molecule type" value="Genomic_DNA"/>
</dbReference>
<evidence type="ECO:0000256" key="1">
    <source>
        <dbReference type="ARBA" id="ARBA00004496"/>
    </source>
</evidence>